<dbReference type="SUPFAM" id="SSF52047">
    <property type="entry name" value="RNI-like"/>
    <property type="match status" value="1"/>
</dbReference>
<protein>
    <recommendedName>
        <fullName evidence="3">F-box domain-containing protein</fullName>
    </recommendedName>
</protein>
<gene>
    <name evidence="1" type="ORF">Hypma_016419</name>
</gene>
<dbReference type="Gene3D" id="3.80.10.10">
    <property type="entry name" value="Ribonuclease Inhibitor"/>
    <property type="match status" value="1"/>
</dbReference>
<dbReference type="STRING" id="39966.A0A369IYT3"/>
<comment type="caution">
    <text evidence="1">The sequence shown here is derived from an EMBL/GenBank/DDBJ whole genome shotgun (WGS) entry which is preliminary data.</text>
</comment>
<evidence type="ECO:0000313" key="1">
    <source>
        <dbReference type="EMBL" id="RDB14878.1"/>
    </source>
</evidence>
<keyword evidence="2" id="KW-1185">Reference proteome</keyword>
<dbReference type="EMBL" id="LUEZ02000096">
    <property type="protein sequence ID" value="RDB14878.1"/>
    <property type="molecule type" value="Genomic_DNA"/>
</dbReference>
<dbReference type="AlphaFoldDB" id="A0A369IYT3"/>
<accession>A0A369IYT3</accession>
<dbReference type="InParanoid" id="A0A369IYT3"/>
<organism evidence="1 2">
    <name type="scientific">Hypsizygus marmoreus</name>
    <name type="common">White beech mushroom</name>
    <name type="synonym">Agaricus marmoreus</name>
    <dbReference type="NCBI Taxonomy" id="39966"/>
    <lineage>
        <taxon>Eukaryota</taxon>
        <taxon>Fungi</taxon>
        <taxon>Dikarya</taxon>
        <taxon>Basidiomycota</taxon>
        <taxon>Agaricomycotina</taxon>
        <taxon>Agaricomycetes</taxon>
        <taxon>Agaricomycetidae</taxon>
        <taxon>Agaricales</taxon>
        <taxon>Tricholomatineae</taxon>
        <taxon>Lyophyllaceae</taxon>
        <taxon>Hypsizygus</taxon>
    </lineage>
</organism>
<dbReference type="OrthoDB" id="3354475at2759"/>
<name>A0A369IYT3_HYPMA</name>
<dbReference type="InterPro" id="IPR032675">
    <property type="entry name" value="LRR_dom_sf"/>
</dbReference>
<proteinExistence type="predicted"/>
<sequence>MHHCLRIPEIVAQICDQSLSLSWKRGSGTVVALARTCRAFHEPATAHLWYEIDTLIPLVKCMPADLWTITGENSQTLVFNRAVFPTDWPRFTKYARHVRRFGFRFWHWIDVSVSVYESLHLAAAGQVLLPHLKELYWSYGRADGALPFICLFMPPNLCTFHISTHTSLPIIASLVANLSSRYPLLSDVALNIHGERDTTSAVSTAVCAWHRLRRLYVTRLNGDALLHAAKLPELQHISFTSREGLQFPDTSSISTFPALVDLLLDCDDFSFCVDLLRSMAPGAVLEWISLKAYNAPPPGFGWRDLANALHDTCSHSSPQRITIWDDFEKEDGSEVEDFGEDLMIVTEHLRPLLHFSHITNIDLYSRYGFDLDDTLLRDLAKAWPRLQYLSIKGGPPQGRIPRVTIASLRILARHCKHLQTITMAFDARLVPPPKASQRVFSTRLFILDVIGSSISNAVKVAAFLSDVFPRLASVTNCDAIYRRHDEQPESEMDKKWTEVEHLMRDFAIVRAQETARRNPVASDDE</sequence>
<evidence type="ECO:0000313" key="2">
    <source>
        <dbReference type="Proteomes" id="UP000076154"/>
    </source>
</evidence>
<reference evidence="1" key="1">
    <citation type="submission" date="2018-04" db="EMBL/GenBank/DDBJ databases">
        <title>Whole genome sequencing of Hypsizygus marmoreus.</title>
        <authorList>
            <person name="Choi I.-G."/>
            <person name="Min B."/>
            <person name="Kim J.-G."/>
            <person name="Kim S."/>
            <person name="Oh Y.-L."/>
            <person name="Kong W.-S."/>
            <person name="Park H."/>
            <person name="Jeong J."/>
            <person name="Song E.-S."/>
        </authorList>
    </citation>
    <scope>NUCLEOTIDE SEQUENCE [LARGE SCALE GENOMIC DNA]</scope>
    <source>
        <strain evidence="1">51987-8</strain>
    </source>
</reference>
<dbReference type="Proteomes" id="UP000076154">
    <property type="component" value="Unassembled WGS sequence"/>
</dbReference>
<evidence type="ECO:0008006" key="3">
    <source>
        <dbReference type="Google" id="ProtNLM"/>
    </source>
</evidence>